<dbReference type="NCBIfam" id="NF047646">
    <property type="entry name" value="REP_Tyr_transpos"/>
    <property type="match status" value="1"/>
</dbReference>
<evidence type="ECO:0000256" key="1">
    <source>
        <dbReference type="SAM" id="MobiDB-lite"/>
    </source>
</evidence>
<dbReference type="RefSeq" id="WP_102768049.1">
    <property type="nucleotide sequence ID" value="NZ_POSP01000003.1"/>
</dbReference>
<organism evidence="3 4">
    <name type="scientific">Kinneretia aquatilis</name>
    <dbReference type="NCBI Taxonomy" id="2070761"/>
    <lineage>
        <taxon>Bacteria</taxon>
        <taxon>Pseudomonadati</taxon>
        <taxon>Pseudomonadota</taxon>
        <taxon>Betaproteobacteria</taxon>
        <taxon>Burkholderiales</taxon>
        <taxon>Sphaerotilaceae</taxon>
        <taxon>Roseateles</taxon>
    </lineage>
</organism>
<dbReference type="PANTHER" id="PTHR34322:SF2">
    <property type="entry name" value="TRANSPOSASE IS200-LIKE DOMAIN-CONTAINING PROTEIN"/>
    <property type="match status" value="1"/>
</dbReference>
<evidence type="ECO:0000313" key="3">
    <source>
        <dbReference type="EMBL" id="PND38129.1"/>
    </source>
</evidence>
<dbReference type="InterPro" id="IPR036515">
    <property type="entry name" value="Transposase_17_sf"/>
</dbReference>
<keyword evidence="4" id="KW-1185">Reference proteome</keyword>
<protein>
    <submittedName>
        <fullName evidence="3">Transposase</fullName>
    </submittedName>
</protein>
<comment type="caution">
    <text evidence="3">The sequence shown here is derived from an EMBL/GenBank/DDBJ whole genome shotgun (WGS) entry which is preliminary data.</text>
</comment>
<dbReference type="InterPro" id="IPR001387">
    <property type="entry name" value="Cro/C1-type_HTH"/>
</dbReference>
<dbReference type="CDD" id="cd00093">
    <property type="entry name" value="HTH_XRE"/>
    <property type="match status" value="1"/>
</dbReference>
<dbReference type="SMART" id="SM01321">
    <property type="entry name" value="Y1_Tnp"/>
    <property type="match status" value="1"/>
</dbReference>
<dbReference type="OrthoDB" id="9814067at2"/>
<dbReference type="Pfam" id="PF01797">
    <property type="entry name" value="Y1_Tnp"/>
    <property type="match status" value="1"/>
</dbReference>
<accession>A0A2N8KXE2</accession>
<dbReference type="GO" id="GO:0004803">
    <property type="term" value="F:transposase activity"/>
    <property type="evidence" value="ECO:0007669"/>
    <property type="project" value="InterPro"/>
</dbReference>
<dbReference type="InterPro" id="IPR002686">
    <property type="entry name" value="Transposase_17"/>
</dbReference>
<evidence type="ECO:0000313" key="4">
    <source>
        <dbReference type="Proteomes" id="UP000235916"/>
    </source>
</evidence>
<dbReference type="GO" id="GO:0006313">
    <property type="term" value="P:DNA transposition"/>
    <property type="evidence" value="ECO:0007669"/>
    <property type="project" value="InterPro"/>
</dbReference>
<dbReference type="Proteomes" id="UP000235916">
    <property type="component" value="Unassembled WGS sequence"/>
</dbReference>
<name>A0A2N8KXE2_9BURK</name>
<dbReference type="Gene3D" id="3.30.70.1290">
    <property type="entry name" value="Transposase IS200-like"/>
    <property type="match status" value="1"/>
</dbReference>
<dbReference type="AlphaFoldDB" id="A0A2N8KXE2"/>
<dbReference type="EMBL" id="POSP01000003">
    <property type="protein sequence ID" value="PND38129.1"/>
    <property type="molecule type" value="Genomic_DNA"/>
</dbReference>
<dbReference type="SUPFAM" id="SSF143422">
    <property type="entry name" value="Transposase IS200-like"/>
    <property type="match status" value="1"/>
</dbReference>
<feature type="region of interest" description="Disordered" evidence="1">
    <location>
        <begin position="224"/>
        <end position="259"/>
    </location>
</feature>
<evidence type="ECO:0000259" key="2">
    <source>
        <dbReference type="SMART" id="SM01321"/>
    </source>
</evidence>
<dbReference type="GO" id="GO:0003677">
    <property type="term" value="F:DNA binding"/>
    <property type="evidence" value="ECO:0007669"/>
    <property type="project" value="InterPro"/>
</dbReference>
<feature type="domain" description="Transposase IS200-like" evidence="2">
    <location>
        <begin position="9"/>
        <end position="123"/>
    </location>
</feature>
<sequence>MARPPRIELAGAVYHLSSRCDAGVRAFEDDADRRSLLALIAQTMQRFDAQVLAYCLLPDHFHLLLFTRQANLSRLMRHLNGVYTQYHNRRHGSEGPLFHGRFKGVLVDREAHLLDACRYVELNPLRLGLVRELADWPWSSYRAHVGMEPAPAWLDADGLYAYVLGRELRGALDRRRAADRYAQLLASEPDLALWPGRLRQQIFLGDAAFVKRMRAAVRAADQAERVHQARAKPASQGRADPAARLPSTARSRAATTDRPPWAEVLAHSGSREQALYRAHTEAGWSMSALAAELGLSVSRVSRLISGVERGLLS</sequence>
<dbReference type="PANTHER" id="PTHR34322">
    <property type="entry name" value="TRANSPOSASE, Y1_TNP DOMAIN-CONTAINING"/>
    <property type="match status" value="1"/>
</dbReference>
<reference evidence="3 4" key="1">
    <citation type="submission" date="2018-01" db="EMBL/GenBank/DDBJ databases">
        <title>Draft genome sequence of Paucibacter aquatile CR182 isolated from freshwater of the Nakdong River.</title>
        <authorList>
            <person name="Choi A."/>
            <person name="Chung E.J."/>
        </authorList>
    </citation>
    <scope>NUCLEOTIDE SEQUENCE [LARGE SCALE GENOMIC DNA]</scope>
    <source>
        <strain evidence="3 4">CR182</strain>
    </source>
</reference>
<gene>
    <name evidence="3" type="ORF">C1O66_11770</name>
</gene>
<proteinExistence type="predicted"/>